<feature type="domain" description="Luciferase-like" evidence="2">
    <location>
        <begin position="16"/>
        <end position="116"/>
    </location>
</feature>
<dbReference type="PANTHER" id="PTHR30137">
    <property type="entry name" value="LUCIFERASE-LIKE MONOOXYGENASE"/>
    <property type="match status" value="1"/>
</dbReference>
<dbReference type="NCBIfam" id="TIGR03558">
    <property type="entry name" value="oxido_grp_1"/>
    <property type="match status" value="1"/>
</dbReference>
<evidence type="ECO:0000256" key="1">
    <source>
        <dbReference type="ARBA" id="ARBA00007789"/>
    </source>
</evidence>
<dbReference type="SUPFAM" id="SSF51679">
    <property type="entry name" value="Bacterial luciferase-like"/>
    <property type="match status" value="1"/>
</dbReference>
<dbReference type="Gene3D" id="3.20.20.30">
    <property type="entry name" value="Luciferase-like domain"/>
    <property type="match status" value="1"/>
</dbReference>
<keyword evidence="4" id="KW-1185">Reference proteome</keyword>
<gene>
    <name evidence="3" type="ORF">H4687_004938</name>
</gene>
<dbReference type="InterPro" id="IPR036661">
    <property type="entry name" value="Luciferase-like_sf"/>
</dbReference>
<dbReference type="EMBL" id="JADBGF010000001">
    <property type="protein sequence ID" value="MBE1598809.1"/>
    <property type="molecule type" value="Genomic_DNA"/>
</dbReference>
<organism evidence="3 4">
    <name type="scientific">Streptomyces stelliscabiei</name>
    <dbReference type="NCBI Taxonomy" id="146820"/>
    <lineage>
        <taxon>Bacteria</taxon>
        <taxon>Bacillati</taxon>
        <taxon>Actinomycetota</taxon>
        <taxon>Actinomycetes</taxon>
        <taxon>Kitasatosporales</taxon>
        <taxon>Streptomycetaceae</taxon>
        <taxon>Streptomyces</taxon>
    </lineage>
</organism>
<feature type="domain" description="Luciferase-like" evidence="2">
    <location>
        <begin position="143"/>
        <end position="282"/>
    </location>
</feature>
<dbReference type="Pfam" id="PF00296">
    <property type="entry name" value="Bac_luciferase"/>
    <property type="match status" value="2"/>
</dbReference>
<protein>
    <submittedName>
        <fullName evidence="3">Luciferase family oxidoreductase group 1</fullName>
    </submittedName>
</protein>
<reference evidence="3 4" key="1">
    <citation type="submission" date="2020-10" db="EMBL/GenBank/DDBJ databases">
        <title>Sequencing the genomes of 1000 actinobacteria strains.</title>
        <authorList>
            <person name="Klenk H.-P."/>
        </authorList>
    </citation>
    <scope>NUCLEOTIDE SEQUENCE [LARGE SCALE GENOMIC DNA]</scope>
    <source>
        <strain evidence="3 4">DSM 41803</strain>
    </source>
</reference>
<dbReference type="InterPro" id="IPR011251">
    <property type="entry name" value="Luciferase-like_dom"/>
</dbReference>
<dbReference type="OrthoDB" id="9780518at2"/>
<dbReference type="InterPro" id="IPR019949">
    <property type="entry name" value="CmoO-like"/>
</dbReference>
<dbReference type="RefSeq" id="WP_046915942.1">
    <property type="nucleotide sequence ID" value="NZ_JADBGF010000001.1"/>
</dbReference>
<dbReference type="Proteomes" id="UP000629287">
    <property type="component" value="Unassembled WGS sequence"/>
</dbReference>
<dbReference type="InterPro" id="IPR050766">
    <property type="entry name" value="Bact_Lucif_Oxidored"/>
</dbReference>
<evidence type="ECO:0000259" key="2">
    <source>
        <dbReference type="Pfam" id="PF00296"/>
    </source>
</evidence>
<dbReference type="AlphaFoldDB" id="A0A8I0P7Z1"/>
<evidence type="ECO:0000313" key="3">
    <source>
        <dbReference type="EMBL" id="MBE1598809.1"/>
    </source>
</evidence>
<dbReference type="GO" id="GO:0005829">
    <property type="term" value="C:cytosol"/>
    <property type="evidence" value="ECO:0007669"/>
    <property type="project" value="TreeGrafter"/>
</dbReference>
<dbReference type="GO" id="GO:0016705">
    <property type="term" value="F:oxidoreductase activity, acting on paired donors, with incorporation or reduction of molecular oxygen"/>
    <property type="evidence" value="ECO:0007669"/>
    <property type="project" value="InterPro"/>
</dbReference>
<evidence type="ECO:0000313" key="4">
    <source>
        <dbReference type="Proteomes" id="UP000629287"/>
    </source>
</evidence>
<dbReference type="GeneID" id="86829499"/>
<dbReference type="PANTHER" id="PTHR30137:SF6">
    <property type="entry name" value="LUCIFERASE-LIKE MONOOXYGENASE"/>
    <property type="match status" value="1"/>
</dbReference>
<sequence length="325" mass="34676">MAPRLSVLDQSPIGVGFSSADALHASVELAQAAEELGYVRYWTAEHHGSPGFAGTAPEILAAILLARTRRMRVGTGGVLLPRYPAAKVAEVFGVLASVFPGRVDLGLGRAGGPAHDYPQRVLAVRLLLGLDGDGTPTEDEVSPVAVQPRMWLLGAGLNSGELAGRLGTDYAFAHFLVPGPARAALDSYRAAYTEQTGRPSPGGVLAVRVVTAESKDRAEALAQSVLLWRSRKDLGEDLPLPTPEEALTHRWTGLEKERAAARRDSLVWGTPDQVHERLTALAAEHCVDEVMVNTLTCDPADRLNSYRLLAEVFADRPRSAAPAGM</sequence>
<name>A0A8I0P7Z1_9ACTN</name>
<proteinExistence type="predicted"/>
<comment type="caution">
    <text evidence="3">The sequence shown here is derived from an EMBL/GenBank/DDBJ whole genome shotgun (WGS) entry which is preliminary data.</text>
</comment>
<accession>A0A8I0P7Z1</accession>
<comment type="similarity">
    <text evidence="1">To bacterial alkanal monooxygenase alpha and beta chains.</text>
</comment>